<evidence type="ECO:0000256" key="1">
    <source>
        <dbReference type="SAM" id="Phobius"/>
    </source>
</evidence>
<accession>A0A3M7S406</accession>
<keyword evidence="1" id="KW-1133">Transmembrane helix</keyword>
<name>A0A3M7S406_BRAPC</name>
<proteinExistence type="predicted"/>
<dbReference type="EMBL" id="REGN01002089">
    <property type="protein sequence ID" value="RNA30399.1"/>
    <property type="molecule type" value="Genomic_DNA"/>
</dbReference>
<keyword evidence="3" id="KW-1185">Reference proteome</keyword>
<evidence type="ECO:0000313" key="2">
    <source>
        <dbReference type="EMBL" id="RNA30399.1"/>
    </source>
</evidence>
<gene>
    <name evidence="2" type="ORF">BpHYR1_041108</name>
</gene>
<comment type="caution">
    <text evidence="2">The sequence shown here is derived from an EMBL/GenBank/DDBJ whole genome shotgun (WGS) entry which is preliminary data.</text>
</comment>
<keyword evidence="1" id="KW-0812">Transmembrane</keyword>
<reference evidence="2 3" key="1">
    <citation type="journal article" date="2018" name="Sci. Rep.">
        <title>Genomic signatures of local adaptation to the degree of environmental predictability in rotifers.</title>
        <authorList>
            <person name="Franch-Gras L."/>
            <person name="Hahn C."/>
            <person name="Garcia-Roger E.M."/>
            <person name="Carmona M.J."/>
            <person name="Serra M."/>
            <person name="Gomez A."/>
        </authorList>
    </citation>
    <scope>NUCLEOTIDE SEQUENCE [LARGE SCALE GENOMIC DNA]</scope>
    <source>
        <strain evidence="2">HYR1</strain>
    </source>
</reference>
<sequence length="84" mass="8915">MSSPFESVAPKILSGINPLSKPLGCTSFSISMLDIFFFLGTTSCSSFRLGLLASRSLASKSSINSGQSRFSTGSQVLSALKRKF</sequence>
<organism evidence="2 3">
    <name type="scientific">Brachionus plicatilis</name>
    <name type="common">Marine rotifer</name>
    <name type="synonym">Brachionus muelleri</name>
    <dbReference type="NCBI Taxonomy" id="10195"/>
    <lineage>
        <taxon>Eukaryota</taxon>
        <taxon>Metazoa</taxon>
        <taxon>Spiralia</taxon>
        <taxon>Gnathifera</taxon>
        <taxon>Rotifera</taxon>
        <taxon>Eurotatoria</taxon>
        <taxon>Monogononta</taxon>
        <taxon>Pseudotrocha</taxon>
        <taxon>Ploima</taxon>
        <taxon>Brachionidae</taxon>
        <taxon>Brachionus</taxon>
    </lineage>
</organism>
<dbReference type="Proteomes" id="UP000276133">
    <property type="component" value="Unassembled WGS sequence"/>
</dbReference>
<protein>
    <submittedName>
        <fullName evidence="2">Uncharacterized protein</fullName>
    </submittedName>
</protein>
<feature type="transmembrane region" description="Helical" evidence="1">
    <location>
        <begin position="28"/>
        <end position="51"/>
    </location>
</feature>
<dbReference type="AlphaFoldDB" id="A0A3M7S406"/>
<keyword evidence="1" id="KW-0472">Membrane</keyword>
<evidence type="ECO:0000313" key="3">
    <source>
        <dbReference type="Proteomes" id="UP000276133"/>
    </source>
</evidence>